<evidence type="ECO:0000256" key="12">
    <source>
        <dbReference type="ARBA" id="ARBA00023242"/>
    </source>
</evidence>
<keyword evidence="4" id="KW-0158">Chromosome</keyword>
<evidence type="ECO:0000256" key="1">
    <source>
        <dbReference type="ARBA" id="ARBA00004286"/>
    </source>
</evidence>
<keyword evidence="10" id="KW-0862">Zinc</keyword>
<evidence type="ECO:0000313" key="18">
    <source>
        <dbReference type="Proteomes" id="UP000078542"/>
    </source>
</evidence>
<dbReference type="InterPro" id="IPR059039">
    <property type="entry name" value="ZNF380_CC"/>
</dbReference>
<keyword evidence="9" id="KW-0498">Mitosis</keyword>
<dbReference type="AlphaFoldDB" id="A0A195CP22"/>
<evidence type="ECO:0000256" key="6">
    <source>
        <dbReference type="ARBA" id="ARBA00022618"/>
    </source>
</evidence>
<keyword evidence="6" id="KW-0132">Cell division</keyword>
<sequence>MDVPRIQAEMIRQETQESYDVAAVKFNGAISRTTVHPFRLHTHKRVLIVSNGKQCSLTSSQELQMCVSIVIKLNIIPAFFRAGRCVKPINKYEDCRVQSLKGTVWLCENIFYNFILRLTLKISLTLNTYSDSGQLMCILCKSVVRNETIWPVHLNSKMHKDNVALTKKTKLETENIVKIPNVQTFKRPPSPSQNTSPNKKIKGILKNSSQPVVSAMSNLPADFFDNNSKQVNSASVLTQKLESTEKDSVINTVDIQHVEEEEKEKEKVKDMNLAVLPEGFFDDPVMDAKVRNVEYKDPIEEEWEKFQKEIKEETAQSAQIIADDQEEATTERQLDEIEEQIRHWSRVMDLAKRMEQVQGTDRKQENINDDVSSGDEAEFDEFLDWRAKNSYK</sequence>
<dbReference type="GO" id="GO:0033260">
    <property type="term" value="P:nuclear DNA replication"/>
    <property type="evidence" value="ECO:0007669"/>
    <property type="project" value="TreeGrafter"/>
</dbReference>
<evidence type="ECO:0000256" key="4">
    <source>
        <dbReference type="ARBA" id="ARBA00022454"/>
    </source>
</evidence>
<keyword evidence="5" id="KW-0217">Developmental protein</keyword>
<keyword evidence="18" id="KW-1185">Reference proteome</keyword>
<feature type="region of interest" description="Disordered" evidence="15">
    <location>
        <begin position="183"/>
        <end position="202"/>
    </location>
</feature>
<dbReference type="GO" id="GO:0044773">
    <property type="term" value="P:mitotic DNA damage checkpoint signaling"/>
    <property type="evidence" value="ECO:0007669"/>
    <property type="project" value="TreeGrafter"/>
</dbReference>
<feature type="region of interest" description="Disordered" evidence="15">
    <location>
        <begin position="354"/>
        <end position="379"/>
    </location>
</feature>
<proteinExistence type="predicted"/>
<evidence type="ECO:0000256" key="2">
    <source>
        <dbReference type="ARBA" id="ARBA00004324"/>
    </source>
</evidence>
<dbReference type="PANTHER" id="PTHR13278:SF0">
    <property type="entry name" value="ZINC FINGER PROTEIN 830"/>
    <property type="match status" value="1"/>
</dbReference>
<comment type="subcellular location">
    <subcellularLocation>
        <location evidence="1">Chromosome</location>
    </subcellularLocation>
    <subcellularLocation>
        <location evidence="2">Nucleus speckle</location>
    </subcellularLocation>
</comment>
<dbReference type="GO" id="GO:0033314">
    <property type="term" value="P:mitotic DNA replication checkpoint signaling"/>
    <property type="evidence" value="ECO:0007669"/>
    <property type="project" value="TreeGrafter"/>
</dbReference>
<evidence type="ECO:0000313" key="17">
    <source>
        <dbReference type="EMBL" id="KYN02232.1"/>
    </source>
</evidence>
<evidence type="ECO:0000256" key="3">
    <source>
        <dbReference type="ARBA" id="ARBA00017358"/>
    </source>
</evidence>
<dbReference type="Pfam" id="PF23406">
    <property type="entry name" value="ZNF380_CC"/>
    <property type="match status" value="1"/>
</dbReference>
<evidence type="ECO:0000256" key="10">
    <source>
        <dbReference type="ARBA" id="ARBA00022833"/>
    </source>
</evidence>
<evidence type="ECO:0000256" key="11">
    <source>
        <dbReference type="ARBA" id="ARBA00023054"/>
    </source>
</evidence>
<dbReference type="InterPro" id="IPR040050">
    <property type="entry name" value="ZNF830-like"/>
</dbReference>
<protein>
    <recommendedName>
        <fullName evidence="3">Zinc finger protein 830</fullName>
    </recommendedName>
    <alternativeName>
        <fullName evidence="14">Coiled-coil domain-containing protein 16</fullName>
    </alternativeName>
</protein>
<evidence type="ECO:0000256" key="5">
    <source>
        <dbReference type="ARBA" id="ARBA00022473"/>
    </source>
</evidence>
<dbReference type="Proteomes" id="UP000078542">
    <property type="component" value="Unassembled WGS sequence"/>
</dbReference>
<evidence type="ECO:0000256" key="13">
    <source>
        <dbReference type="ARBA" id="ARBA00023306"/>
    </source>
</evidence>
<dbReference type="GO" id="GO:0008270">
    <property type="term" value="F:zinc ion binding"/>
    <property type="evidence" value="ECO:0007669"/>
    <property type="project" value="UniProtKB-KW"/>
</dbReference>
<reference evidence="17 18" key="1">
    <citation type="submission" date="2016-03" db="EMBL/GenBank/DDBJ databases">
        <title>Cyphomyrmex costatus WGS genome.</title>
        <authorList>
            <person name="Nygaard S."/>
            <person name="Hu H."/>
            <person name="Boomsma J."/>
            <person name="Zhang G."/>
        </authorList>
    </citation>
    <scope>NUCLEOTIDE SEQUENCE [LARGE SCALE GENOMIC DNA]</scope>
    <source>
        <strain evidence="17">MS0001</strain>
        <tissue evidence="17">Whole body</tissue>
    </source>
</reference>
<feature type="compositionally biased region" description="Basic and acidic residues" evidence="15">
    <location>
        <begin position="354"/>
        <end position="366"/>
    </location>
</feature>
<evidence type="ECO:0000256" key="14">
    <source>
        <dbReference type="ARBA" id="ARBA00030672"/>
    </source>
</evidence>
<keyword evidence="12" id="KW-0539">Nucleus</keyword>
<keyword evidence="7" id="KW-0479">Metal-binding</keyword>
<evidence type="ECO:0000256" key="8">
    <source>
        <dbReference type="ARBA" id="ARBA00022771"/>
    </source>
</evidence>
<dbReference type="PANTHER" id="PTHR13278">
    <property type="entry name" value="ZINC FINGER PROTEIN 830"/>
    <property type="match status" value="1"/>
</dbReference>
<dbReference type="GO" id="GO:0005681">
    <property type="term" value="C:spliceosomal complex"/>
    <property type="evidence" value="ECO:0007669"/>
    <property type="project" value="InterPro"/>
</dbReference>
<evidence type="ECO:0000259" key="16">
    <source>
        <dbReference type="Pfam" id="PF23406"/>
    </source>
</evidence>
<organism evidence="17 18">
    <name type="scientific">Cyphomyrmex costatus</name>
    <dbReference type="NCBI Taxonomy" id="456900"/>
    <lineage>
        <taxon>Eukaryota</taxon>
        <taxon>Metazoa</taxon>
        <taxon>Ecdysozoa</taxon>
        <taxon>Arthropoda</taxon>
        <taxon>Hexapoda</taxon>
        <taxon>Insecta</taxon>
        <taxon>Pterygota</taxon>
        <taxon>Neoptera</taxon>
        <taxon>Endopterygota</taxon>
        <taxon>Hymenoptera</taxon>
        <taxon>Apocrita</taxon>
        <taxon>Aculeata</taxon>
        <taxon>Formicoidea</taxon>
        <taxon>Formicidae</taxon>
        <taxon>Myrmicinae</taxon>
        <taxon>Cyphomyrmex</taxon>
    </lineage>
</organism>
<name>A0A195CP22_9HYME</name>
<evidence type="ECO:0000256" key="7">
    <source>
        <dbReference type="ARBA" id="ARBA00022723"/>
    </source>
</evidence>
<gene>
    <name evidence="17" type="ORF">ALC62_07016</name>
</gene>
<dbReference type="SUPFAM" id="SSF57667">
    <property type="entry name" value="beta-beta-alpha zinc fingers"/>
    <property type="match status" value="1"/>
</dbReference>
<evidence type="ECO:0000256" key="9">
    <source>
        <dbReference type="ARBA" id="ARBA00022776"/>
    </source>
</evidence>
<evidence type="ECO:0000256" key="15">
    <source>
        <dbReference type="SAM" id="MobiDB-lite"/>
    </source>
</evidence>
<dbReference type="EMBL" id="KQ977513">
    <property type="protein sequence ID" value="KYN02232.1"/>
    <property type="molecule type" value="Genomic_DNA"/>
</dbReference>
<dbReference type="GO" id="GO:0003676">
    <property type="term" value="F:nucleic acid binding"/>
    <property type="evidence" value="ECO:0007669"/>
    <property type="project" value="InterPro"/>
</dbReference>
<feature type="domain" description="ZNF380 coiled-coil" evidence="16">
    <location>
        <begin position="276"/>
        <end position="355"/>
    </location>
</feature>
<accession>A0A195CP22</accession>
<keyword evidence="11" id="KW-0175">Coiled coil</keyword>
<dbReference type="STRING" id="456900.A0A195CP22"/>
<dbReference type="InterPro" id="IPR036236">
    <property type="entry name" value="Znf_C2H2_sf"/>
</dbReference>
<keyword evidence="8" id="KW-0863">Zinc-finger</keyword>
<keyword evidence="13" id="KW-0131">Cell cycle</keyword>